<organism evidence="3 4">
    <name type="scientific">Alistipes shahii</name>
    <dbReference type="NCBI Taxonomy" id="328814"/>
    <lineage>
        <taxon>Bacteria</taxon>
        <taxon>Pseudomonadati</taxon>
        <taxon>Bacteroidota</taxon>
        <taxon>Bacteroidia</taxon>
        <taxon>Bacteroidales</taxon>
        <taxon>Rikenellaceae</taxon>
        <taxon>Alistipes</taxon>
    </lineage>
</organism>
<dbReference type="Proteomes" id="UP000323567">
    <property type="component" value="Unassembled WGS sequence"/>
</dbReference>
<feature type="chain" id="PRO_5023098745" evidence="2">
    <location>
        <begin position="22"/>
        <end position="183"/>
    </location>
</feature>
<feature type="transmembrane region" description="Helical" evidence="1">
    <location>
        <begin position="111"/>
        <end position="128"/>
    </location>
</feature>
<protein>
    <submittedName>
        <fullName evidence="3">Uncharacterized protein</fullName>
    </submittedName>
</protein>
<sequence>MQTFTKLLLAGLLFAASGAFAQDQISVQSSCAATESADKNQPPAGMIKTGEMTVTNAETGETTTADSYSPPPKSIADLYMEGGYIWMSMITICLIAMLFAAWKAPRWVKEAGLAALMLGWIYFMTGLYDISEIIGSSQLAGISSESKLAILFSGVRVTVIAPTYGMIVYCISLLLRIAVKPRI</sequence>
<feature type="signal peptide" evidence="2">
    <location>
        <begin position="1"/>
        <end position="21"/>
    </location>
</feature>
<keyword evidence="2" id="KW-0732">Signal</keyword>
<evidence type="ECO:0000313" key="4">
    <source>
        <dbReference type="Proteomes" id="UP000323567"/>
    </source>
</evidence>
<keyword evidence="1" id="KW-1133">Transmembrane helix</keyword>
<feature type="transmembrane region" description="Helical" evidence="1">
    <location>
        <begin position="83"/>
        <end position="102"/>
    </location>
</feature>
<evidence type="ECO:0000256" key="1">
    <source>
        <dbReference type="SAM" id="Phobius"/>
    </source>
</evidence>
<reference evidence="3 4" key="1">
    <citation type="journal article" date="2019" name="Nat. Med.">
        <title>A library of human gut bacterial isolates paired with longitudinal multiomics data enables mechanistic microbiome research.</title>
        <authorList>
            <person name="Poyet M."/>
            <person name="Groussin M."/>
            <person name="Gibbons S.M."/>
            <person name="Avila-Pacheco J."/>
            <person name="Jiang X."/>
            <person name="Kearney S.M."/>
            <person name="Perrotta A.R."/>
            <person name="Berdy B."/>
            <person name="Zhao S."/>
            <person name="Lieberman T.D."/>
            <person name="Swanson P.K."/>
            <person name="Smith M."/>
            <person name="Roesemann S."/>
            <person name="Alexander J.E."/>
            <person name="Rich S.A."/>
            <person name="Livny J."/>
            <person name="Vlamakis H."/>
            <person name="Clish C."/>
            <person name="Bullock K."/>
            <person name="Deik A."/>
            <person name="Scott J."/>
            <person name="Pierce K.A."/>
            <person name="Xavier R.J."/>
            <person name="Alm E.J."/>
        </authorList>
    </citation>
    <scope>NUCLEOTIDE SEQUENCE [LARGE SCALE GENOMIC DNA]</scope>
    <source>
        <strain evidence="3 4">BIOML-A2</strain>
    </source>
</reference>
<keyword evidence="1" id="KW-0472">Membrane</keyword>
<evidence type="ECO:0000256" key="2">
    <source>
        <dbReference type="SAM" id="SignalP"/>
    </source>
</evidence>
<gene>
    <name evidence="3" type="ORF">F2Y13_14040</name>
</gene>
<dbReference type="RefSeq" id="WP_138265634.1">
    <property type="nucleotide sequence ID" value="NZ_CATYVA010000015.1"/>
</dbReference>
<comment type="caution">
    <text evidence="3">The sequence shown here is derived from an EMBL/GenBank/DDBJ whole genome shotgun (WGS) entry which is preliminary data.</text>
</comment>
<dbReference type="EMBL" id="VVXK01000028">
    <property type="protein sequence ID" value="KAA2366125.1"/>
    <property type="molecule type" value="Genomic_DNA"/>
</dbReference>
<name>A0A5B3FY20_9BACT</name>
<feature type="transmembrane region" description="Helical" evidence="1">
    <location>
        <begin position="148"/>
        <end position="175"/>
    </location>
</feature>
<proteinExistence type="predicted"/>
<accession>A0A5B3FY20</accession>
<keyword evidence="1" id="KW-0812">Transmembrane</keyword>
<evidence type="ECO:0000313" key="3">
    <source>
        <dbReference type="EMBL" id="KAA2366125.1"/>
    </source>
</evidence>
<dbReference type="AlphaFoldDB" id="A0A5B3FY20"/>